<dbReference type="SUPFAM" id="SSF103481">
    <property type="entry name" value="Multidrug resistance efflux transporter EmrE"/>
    <property type="match status" value="1"/>
</dbReference>
<dbReference type="InterPro" id="IPR030184">
    <property type="entry name" value="WAT1-related"/>
</dbReference>
<dbReference type="Proteomes" id="UP000251960">
    <property type="component" value="Chromosome 8"/>
</dbReference>
<dbReference type="PANTHER" id="PTHR31218">
    <property type="entry name" value="WAT1-RELATED PROTEIN"/>
    <property type="match status" value="1"/>
</dbReference>
<evidence type="ECO:0000256" key="1">
    <source>
        <dbReference type="ARBA" id="ARBA00004141"/>
    </source>
</evidence>
<proteinExistence type="inferred from homology"/>
<accession>A0A3L6E5V2</accession>
<feature type="transmembrane region" description="Helical" evidence="6">
    <location>
        <begin position="12"/>
        <end position="34"/>
    </location>
</feature>
<keyword evidence="3 6" id="KW-0812">Transmembrane</keyword>
<evidence type="ECO:0000313" key="8">
    <source>
        <dbReference type="EMBL" id="PWZ10932.1"/>
    </source>
</evidence>
<evidence type="ECO:0000313" key="10">
    <source>
        <dbReference type="Proteomes" id="UP000251960"/>
    </source>
</evidence>
<accession>A0A3L6DQD6</accession>
<feature type="transmembrane region" description="Helical" evidence="6">
    <location>
        <begin position="40"/>
        <end position="62"/>
    </location>
</feature>
<dbReference type="GO" id="GO:0022857">
    <property type="term" value="F:transmembrane transporter activity"/>
    <property type="evidence" value="ECO:0007669"/>
    <property type="project" value="InterPro"/>
</dbReference>
<dbReference type="GO" id="GO:0016020">
    <property type="term" value="C:membrane"/>
    <property type="evidence" value="ECO:0007669"/>
    <property type="project" value="UniProtKB-SubCell"/>
</dbReference>
<evidence type="ECO:0000256" key="5">
    <source>
        <dbReference type="ARBA" id="ARBA00023136"/>
    </source>
</evidence>
<dbReference type="Pfam" id="PF00892">
    <property type="entry name" value="EamA"/>
    <property type="match status" value="1"/>
</dbReference>
<feature type="transmembrane region" description="Helical" evidence="6">
    <location>
        <begin position="176"/>
        <end position="199"/>
    </location>
</feature>
<gene>
    <name evidence="9" type="ORF">Zm00014a_003185</name>
    <name evidence="8" type="ORF">Zm00014a_026015</name>
</gene>
<keyword evidence="4 6" id="KW-1133">Transmembrane helix</keyword>
<dbReference type="EMBL" id="NCVQ01000009">
    <property type="protein sequence ID" value="PWZ10932.1"/>
    <property type="molecule type" value="Genomic_DNA"/>
</dbReference>
<dbReference type="EMBL" id="NCVQ01000007">
    <property type="protein sequence ID" value="PWZ16170.1"/>
    <property type="molecule type" value="Genomic_DNA"/>
</dbReference>
<organism evidence="8">
    <name type="scientific">Zea mays</name>
    <name type="common">Maize</name>
    <dbReference type="NCBI Taxonomy" id="4577"/>
    <lineage>
        <taxon>Eukaryota</taxon>
        <taxon>Viridiplantae</taxon>
        <taxon>Streptophyta</taxon>
        <taxon>Embryophyta</taxon>
        <taxon>Tracheophyta</taxon>
        <taxon>Spermatophyta</taxon>
        <taxon>Magnoliopsida</taxon>
        <taxon>Liliopsida</taxon>
        <taxon>Poales</taxon>
        <taxon>Poaceae</taxon>
        <taxon>PACMAD clade</taxon>
        <taxon>Panicoideae</taxon>
        <taxon>Andropogonodae</taxon>
        <taxon>Andropogoneae</taxon>
        <taxon>Tripsacinae</taxon>
        <taxon>Zea</taxon>
    </lineage>
</organism>
<feature type="domain" description="EamA" evidence="7">
    <location>
        <begin position="16"/>
        <end position="146"/>
    </location>
</feature>
<dbReference type="Proteomes" id="UP000251960">
    <property type="component" value="Chromosome 6"/>
</dbReference>
<reference evidence="8 10" key="1">
    <citation type="journal article" date="2018" name="Nat. Genet.">
        <title>Extensive intraspecific gene order and gene structural variations between Mo17 and other maize genomes.</title>
        <authorList>
            <person name="Sun S."/>
            <person name="Zhou Y."/>
            <person name="Chen J."/>
            <person name="Shi J."/>
            <person name="Zhao H."/>
            <person name="Zhao H."/>
            <person name="Song W."/>
            <person name="Zhang M."/>
            <person name="Cui Y."/>
            <person name="Dong X."/>
            <person name="Liu H."/>
            <person name="Ma X."/>
            <person name="Jiao Y."/>
            <person name="Wang B."/>
            <person name="Wei X."/>
            <person name="Stein J.C."/>
            <person name="Glaubitz J.C."/>
            <person name="Lu F."/>
            <person name="Yu G."/>
            <person name="Liang C."/>
            <person name="Fengler K."/>
            <person name="Li B."/>
            <person name="Rafalski A."/>
            <person name="Schnable P.S."/>
            <person name="Ware D.H."/>
            <person name="Buckler E.S."/>
            <person name="Lai J."/>
        </authorList>
    </citation>
    <scope>NUCLEOTIDE SEQUENCE [LARGE SCALE GENOMIC DNA]</scope>
    <source>
        <strain evidence="10">cv. Missouri 17</strain>
        <tissue evidence="8">Seedling</tissue>
    </source>
</reference>
<comment type="similarity">
    <text evidence="2 6">Belongs to the drug/metabolite transporter (DMT) superfamily. Plant drug/metabolite exporter (P-DME) (TC 2.A.7.4) family.</text>
</comment>
<evidence type="ECO:0000256" key="6">
    <source>
        <dbReference type="RuleBase" id="RU363077"/>
    </source>
</evidence>
<dbReference type="InterPro" id="IPR000620">
    <property type="entry name" value="EamA_dom"/>
</dbReference>
<evidence type="ECO:0000259" key="7">
    <source>
        <dbReference type="Pfam" id="PF00892"/>
    </source>
</evidence>
<evidence type="ECO:0000256" key="4">
    <source>
        <dbReference type="ARBA" id="ARBA00022989"/>
    </source>
</evidence>
<dbReference type="ExpressionAtlas" id="A0A3L6E5V2">
    <property type="expression patterns" value="baseline and differential"/>
</dbReference>
<keyword evidence="5 6" id="KW-0472">Membrane</keyword>
<feature type="transmembrane region" description="Helical" evidence="6">
    <location>
        <begin position="135"/>
        <end position="156"/>
    </location>
</feature>
<comment type="subcellular location">
    <subcellularLocation>
        <location evidence="1 6">Membrane</location>
        <topology evidence="1 6">Multi-pass membrane protein</topology>
    </subcellularLocation>
</comment>
<dbReference type="InterPro" id="IPR037185">
    <property type="entry name" value="EmrE-like"/>
</dbReference>
<evidence type="ECO:0000256" key="2">
    <source>
        <dbReference type="ARBA" id="ARBA00007635"/>
    </source>
</evidence>
<comment type="caution">
    <text evidence="8">The sequence shown here is derived from an EMBL/GenBank/DDBJ whole genome shotgun (WGS) entry which is preliminary data.</text>
</comment>
<feature type="transmembrane region" description="Helical" evidence="6">
    <location>
        <begin position="103"/>
        <end position="123"/>
    </location>
</feature>
<evidence type="ECO:0000256" key="3">
    <source>
        <dbReference type="ARBA" id="ARBA00022692"/>
    </source>
</evidence>
<protein>
    <recommendedName>
        <fullName evidence="6">WAT1-related protein</fullName>
    </recommendedName>
</protein>
<name>A0A3L6E5V2_MAIZE</name>
<dbReference type="AlphaFoldDB" id="A0A3L6E5V2"/>
<evidence type="ECO:0000313" key="9">
    <source>
        <dbReference type="EMBL" id="PWZ16170.1"/>
    </source>
</evidence>
<sequence length="203" mass="22770">MELAGTWRKVMPYMAMVFLQFGFAGMFLISVASLRQGMSHYVLVVYRNVVAAIVMAPFALWFERKTRPKMSLPVFIKILALGLLEPVLDQNFIYMGVNSTSASFSSALTNILPALTLMERIVIKERRSQAKIAGTAITVCGALLMTFQGPIINFPWSKHASHAVSDSGVHNSGHWLMGTFMILLSCFCWSAFFILQVIYNYRI</sequence>